<proteinExistence type="inferred from homology"/>
<dbReference type="AlphaFoldDB" id="A0A0C9W1X3"/>
<comment type="subunit">
    <text evidence="9">Component of the TIM23 complex.</text>
</comment>
<dbReference type="OrthoDB" id="436405at2759"/>
<organism evidence="10 11">
    <name type="scientific">Sphaerobolus stellatus (strain SS14)</name>
    <dbReference type="NCBI Taxonomy" id="990650"/>
    <lineage>
        <taxon>Eukaryota</taxon>
        <taxon>Fungi</taxon>
        <taxon>Dikarya</taxon>
        <taxon>Basidiomycota</taxon>
        <taxon>Agaricomycotina</taxon>
        <taxon>Agaricomycetes</taxon>
        <taxon>Phallomycetidae</taxon>
        <taxon>Geastrales</taxon>
        <taxon>Sphaerobolaceae</taxon>
        <taxon>Sphaerobolus</taxon>
    </lineage>
</organism>
<evidence type="ECO:0000313" key="11">
    <source>
        <dbReference type="Proteomes" id="UP000054279"/>
    </source>
</evidence>
<evidence type="ECO:0000256" key="4">
    <source>
        <dbReference type="ARBA" id="ARBA00022692"/>
    </source>
</evidence>
<evidence type="ECO:0000256" key="1">
    <source>
        <dbReference type="ARBA" id="ARBA00004304"/>
    </source>
</evidence>
<feature type="non-terminal residue" evidence="10">
    <location>
        <position position="1"/>
    </location>
</feature>
<dbReference type="PANTHER" id="PTHR13032">
    <property type="entry name" value="MITOCHONDRIAL IMPORT INNER MEMBRANE TRANSLOCASE SUBUNIT TIM21"/>
    <property type="match status" value="1"/>
</dbReference>
<sequence length="278" mass="30967">RATARTTNFTVIIVGAGLSALLAYALATELFARNSPTVLYNDACEKIKASPAVHAHLRPPFIFHNHPPLTHRPRHRNRSVNSLLTVDSSGREHLLLNFFIEGSDPSTSSLPVNTDEPLMDRLSSWAQDKTHALSGLTADDALNWSKAKVHEGWRRTKTAFAYLTGAPVPPAPQPTTQTIEVVRDSGREKEGWSLTGAFGRMIGRRSSGRESRTDLARVGIWTTGEVHADLIKDEDGKFVYRYLLINLPDSNSRNAQRIFVERMDGVPEHESILRWSSH</sequence>
<reference evidence="10 11" key="1">
    <citation type="submission" date="2014-06" db="EMBL/GenBank/DDBJ databases">
        <title>Evolutionary Origins and Diversification of the Mycorrhizal Mutualists.</title>
        <authorList>
            <consortium name="DOE Joint Genome Institute"/>
            <consortium name="Mycorrhizal Genomics Consortium"/>
            <person name="Kohler A."/>
            <person name="Kuo A."/>
            <person name="Nagy L.G."/>
            <person name="Floudas D."/>
            <person name="Copeland A."/>
            <person name="Barry K.W."/>
            <person name="Cichocki N."/>
            <person name="Veneault-Fourrey C."/>
            <person name="LaButti K."/>
            <person name="Lindquist E.A."/>
            <person name="Lipzen A."/>
            <person name="Lundell T."/>
            <person name="Morin E."/>
            <person name="Murat C."/>
            <person name="Riley R."/>
            <person name="Ohm R."/>
            <person name="Sun H."/>
            <person name="Tunlid A."/>
            <person name="Henrissat B."/>
            <person name="Grigoriev I.V."/>
            <person name="Hibbett D.S."/>
            <person name="Martin F."/>
        </authorList>
    </citation>
    <scope>NUCLEOTIDE SEQUENCE [LARGE SCALE GENOMIC DNA]</scope>
    <source>
        <strain evidence="10 11">SS14</strain>
    </source>
</reference>
<evidence type="ECO:0000256" key="8">
    <source>
        <dbReference type="ARBA" id="ARBA00023136"/>
    </source>
</evidence>
<comment type="function">
    <text evidence="9">Essential component of the TIM23 complex, a complex that mediates the translocation of transit peptide-containing proteins across the mitochondrial inner membrane.</text>
</comment>
<dbReference type="GO" id="GO:0005744">
    <property type="term" value="C:TIM23 mitochondrial import inner membrane translocase complex"/>
    <property type="evidence" value="ECO:0007669"/>
    <property type="project" value="UniProtKB-UniRule"/>
</dbReference>
<protein>
    <recommendedName>
        <fullName evidence="3 9">Mitochondrial import inner membrane translocase subunit Tim21</fullName>
    </recommendedName>
</protein>
<dbReference type="EMBL" id="KN837111">
    <property type="protein sequence ID" value="KIJ45575.1"/>
    <property type="molecule type" value="Genomic_DNA"/>
</dbReference>
<dbReference type="Proteomes" id="UP000054279">
    <property type="component" value="Unassembled WGS sequence"/>
</dbReference>
<keyword evidence="11" id="KW-1185">Reference proteome</keyword>
<dbReference type="GO" id="GO:0030150">
    <property type="term" value="P:protein import into mitochondrial matrix"/>
    <property type="evidence" value="ECO:0007669"/>
    <property type="project" value="UniProtKB-UniRule"/>
</dbReference>
<dbReference type="InterPro" id="IPR013261">
    <property type="entry name" value="Tim21"/>
</dbReference>
<evidence type="ECO:0000256" key="3">
    <source>
        <dbReference type="ARBA" id="ARBA00020726"/>
    </source>
</evidence>
<dbReference type="HOGENOM" id="CLU_048924_0_0_1"/>
<evidence type="ECO:0000256" key="6">
    <source>
        <dbReference type="ARBA" id="ARBA00022989"/>
    </source>
</evidence>
<keyword evidence="5" id="KW-0809">Transit peptide</keyword>
<evidence type="ECO:0000256" key="2">
    <source>
        <dbReference type="ARBA" id="ARBA00010867"/>
    </source>
</evidence>
<dbReference type="Pfam" id="PF08294">
    <property type="entry name" value="TIM21"/>
    <property type="match status" value="1"/>
</dbReference>
<keyword evidence="9" id="KW-0999">Mitochondrion inner membrane</keyword>
<gene>
    <name evidence="10" type="ORF">M422DRAFT_166548</name>
</gene>
<evidence type="ECO:0000313" key="10">
    <source>
        <dbReference type="EMBL" id="KIJ45575.1"/>
    </source>
</evidence>
<keyword evidence="9" id="KW-0811">Translocation</keyword>
<comment type="similarity">
    <text evidence="2 9">Belongs to the TIM21 family.</text>
</comment>
<dbReference type="PANTHER" id="PTHR13032:SF6">
    <property type="entry name" value="MITOCHONDRIAL IMPORT INNER MEMBRANE TRANSLOCASE SUBUNIT TIM21"/>
    <property type="match status" value="1"/>
</dbReference>
<evidence type="ECO:0000256" key="7">
    <source>
        <dbReference type="ARBA" id="ARBA00023128"/>
    </source>
</evidence>
<keyword evidence="9" id="KW-0653">Protein transport</keyword>
<name>A0A0C9W1X3_SPHS4</name>
<keyword evidence="9" id="KW-0813">Transport</keyword>
<dbReference type="InterPro" id="IPR038552">
    <property type="entry name" value="Tim21_IMS_sf"/>
</dbReference>
<evidence type="ECO:0000256" key="9">
    <source>
        <dbReference type="RuleBase" id="RU367142"/>
    </source>
</evidence>
<dbReference type="Gene3D" id="3.10.450.320">
    <property type="entry name" value="Mitochondrial import inner membrane translocase subunit Tim21"/>
    <property type="match status" value="1"/>
</dbReference>
<comment type="subcellular location">
    <subcellularLocation>
        <location evidence="9">Mitochondrion inner membrane</location>
        <topology evidence="9">Single-pass membrane protein</topology>
    </subcellularLocation>
    <subcellularLocation>
        <location evidence="1">Mitochondrion membrane</location>
        <topology evidence="1">Single-pass membrane protein</topology>
    </subcellularLocation>
</comment>
<keyword evidence="8" id="KW-0472">Membrane</keyword>
<keyword evidence="4" id="KW-0812">Transmembrane</keyword>
<keyword evidence="7 9" id="KW-0496">Mitochondrion</keyword>
<keyword evidence="6" id="KW-1133">Transmembrane helix</keyword>
<evidence type="ECO:0000256" key="5">
    <source>
        <dbReference type="ARBA" id="ARBA00022946"/>
    </source>
</evidence>
<accession>A0A0C9W1X3</accession>